<feature type="domain" description="CENP-V/GFA" evidence="5">
    <location>
        <begin position="2"/>
        <end position="116"/>
    </location>
</feature>
<evidence type="ECO:0000256" key="2">
    <source>
        <dbReference type="ARBA" id="ARBA00022723"/>
    </source>
</evidence>
<dbReference type="EMBL" id="FTNV01000001">
    <property type="protein sequence ID" value="SIR95851.1"/>
    <property type="molecule type" value="Genomic_DNA"/>
</dbReference>
<proteinExistence type="inferred from homology"/>
<keyword evidence="7" id="KW-1185">Reference proteome</keyword>
<dbReference type="SUPFAM" id="SSF51316">
    <property type="entry name" value="Mss4-like"/>
    <property type="match status" value="1"/>
</dbReference>
<dbReference type="Gene3D" id="3.90.1590.10">
    <property type="entry name" value="glutathione-dependent formaldehyde- activating enzyme (gfa)"/>
    <property type="match status" value="1"/>
</dbReference>
<dbReference type="InterPro" id="IPR006913">
    <property type="entry name" value="CENP-V/GFA"/>
</dbReference>
<keyword evidence="3" id="KW-0862">Zinc</keyword>
<dbReference type="Proteomes" id="UP000186019">
    <property type="component" value="Unassembled WGS sequence"/>
</dbReference>
<dbReference type="RefSeq" id="WP_076533360.1">
    <property type="nucleotide sequence ID" value="NZ_FOAC01000001.1"/>
</dbReference>
<gene>
    <name evidence="6" type="ORF">SAMN05421666_0787</name>
</gene>
<evidence type="ECO:0000313" key="6">
    <source>
        <dbReference type="EMBL" id="SIR95851.1"/>
    </source>
</evidence>
<evidence type="ECO:0000256" key="1">
    <source>
        <dbReference type="ARBA" id="ARBA00005495"/>
    </source>
</evidence>
<evidence type="ECO:0000259" key="5">
    <source>
        <dbReference type="PROSITE" id="PS51891"/>
    </source>
</evidence>
<dbReference type="OrthoDB" id="9807246at2"/>
<dbReference type="PROSITE" id="PS51891">
    <property type="entry name" value="CENP_V_GFA"/>
    <property type="match status" value="1"/>
</dbReference>
<dbReference type="STRING" id="573024.SAMN05216208_1348"/>
<dbReference type="InterPro" id="IPR011057">
    <property type="entry name" value="Mss4-like_sf"/>
</dbReference>
<reference evidence="6 7" key="1">
    <citation type="submission" date="2017-01" db="EMBL/GenBank/DDBJ databases">
        <authorList>
            <person name="Mah S.A."/>
            <person name="Swanson W.J."/>
            <person name="Moy G.W."/>
            <person name="Vacquier V.D."/>
        </authorList>
    </citation>
    <scope>NUCLEOTIDE SEQUENCE [LARGE SCALE GENOMIC DNA]</scope>
    <source>
        <strain evidence="6 7">DSM 29590</strain>
    </source>
</reference>
<sequence>MLRGSCLCGAVAYTAGVPTGMAIACHCDECRRQSGHHFAAVPVAKRSLRFQRQETLRWYRASDIGKRGFCCACGSTLFWRGDEGAHVHLLMGALDGATGLHLGAHVWVRERGDYYQIGGDLPQFQEGE</sequence>
<comment type="similarity">
    <text evidence="1">Belongs to the Gfa family.</text>
</comment>
<accession>A0A1N7F687</accession>
<dbReference type="Pfam" id="PF04828">
    <property type="entry name" value="GFA"/>
    <property type="match status" value="1"/>
</dbReference>
<protein>
    <submittedName>
        <fullName evidence="6">Uncharacterized conserved protein</fullName>
    </submittedName>
</protein>
<evidence type="ECO:0000313" key="7">
    <source>
        <dbReference type="Proteomes" id="UP000186019"/>
    </source>
</evidence>
<dbReference type="GO" id="GO:0046872">
    <property type="term" value="F:metal ion binding"/>
    <property type="evidence" value="ECO:0007669"/>
    <property type="project" value="UniProtKB-KW"/>
</dbReference>
<name>A0A1N7F687_9RHOB</name>
<evidence type="ECO:0000256" key="4">
    <source>
        <dbReference type="ARBA" id="ARBA00023239"/>
    </source>
</evidence>
<dbReference type="AlphaFoldDB" id="A0A1N7F687"/>
<dbReference type="GO" id="GO:0016846">
    <property type="term" value="F:carbon-sulfur lyase activity"/>
    <property type="evidence" value="ECO:0007669"/>
    <property type="project" value="InterPro"/>
</dbReference>
<dbReference type="PROSITE" id="PS51257">
    <property type="entry name" value="PROKAR_LIPOPROTEIN"/>
    <property type="match status" value="1"/>
</dbReference>
<keyword evidence="4" id="KW-0456">Lyase</keyword>
<dbReference type="PANTHER" id="PTHR33337:SF40">
    <property type="entry name" value="CENP-V_GFA DOMAIN-CONTAINING PROTEIN-RELATED"/>
    <property type="match status" value="1"/>
</dbReference>
<keyword evidence="2" id="KW-0479">Metal-binding</keyword>
<organism evidence="6 7">
    <name type="scientific">Roseovarius nanhaiticus</name>
    <dbReference type="NCBI Taxonomy" id="573024"/>
    <lineage>
        <taxon>Bacteria</taxon>
        <taxon>Pseudomonadati</taxon>
        <taxon>Pseudomonadota</taxon>
        <taxon>Alphaproteobacteria</taxon>
        <taxon>Rhodobacterales</taxon>
        <taxon>Roseobacteraceae</taxon>
        <taxon>Roseovarius</taxon>
    </lineage>
</organism>
<evidence type="ECO:0000256" key="3">
    <source>
        <dbReference type="ARBA" id="ARBA00022833"/>
    </source>
</evidence>
<dbReference type="PANTHER" id="PTHR33337">
    <property type="entry name" value="GFA DOMAIN-CONTAINING PROTEIN"/>
    <property type="match status" value="1"/>
</dbReference>